<feature type="transmembrane region" description="Helical" evidence="1">
    <location>
        <begin position="74"/>
        <end position="94"/>
    </location>
</feature>
<organism evidence="2 3">
    <name type="scientific">Cichlidogyrus casuarinus</name>
    <dbReference type="NCBI Taxonomy" id="1844966"/>
    <lineage>
        <taxon>Eukaryota</taxon>
        <taxon>Metazoa</taxon>
        <taxon>Spiralia</taxon>
        <taxon>Lophotrochozoa</taxon>
        <taxon>Platyhelminthes</taxon>
        <taxon>Monogenea</taxon>
        <taxon>Monopisthocotylea</taxon>
        <taxon>Dactylogyridea</taxon>
        <taxon>Ancyrocephalidae</taxon>
        <taxon>Cichlidogyrus</taxon>
    </lineage>
</organism>
<dbReference type="SUPFAM" id="SSF90112">
    <property type="entry name" value="Neurotransmitter-gated ion-channel transmembrane pore"/>
    <property type="match status" value="1"/>
</dbReference>
<sequence length="124" mass="14483">MVSRCDPNQDPNNEGVVHFSTRPTCYHCSTKGGLKEVELIEQQLRNMGKKLRLIQEQDQCFQSWKHANCVLDRFFMLIFLMIIISSTLCILFVSPNWYISLWSPEEITPNTKQNFSEIVPPHDH</sequence>
<proteinExistence type="predicted"/>
<dbReference type="EMBL" id="JBJKFK010000275">
    <property type="protein sequence ID" value="KAL3318203.1"/>
    <property type="molecule type" value="Genomic_DNA"/>
</dbReference>
<keyword evidence="1" id="KW-0472">Membrane</keyword>
<accession>A0ABD2QF90</accession>
<dbReference type="AlphaFoldDB" id="A0ABD2QF90"/>
<evidence type="ECO:0000313" key="3">
    <source>
        <dbReference type="Proteomes" id="UP001626550"/>
    </source>
</evidence>
<keyword evidence="3" id="KW-1185">Reference proteome</keyword>
<gene>
    <name evidence="2" type="ORF">Ciccas_003131</name>
</gene>
<evidence type="ECO:0000313" key="2">
    <source>
        <dbReference type="EMBL" id="KAL3318203.1"/>
    </source>
</evidence>
<reference evidence="2 3" key="1">
    <citation type="submission" date="2024-11" db="EMBL/GenBank/DDBJ databases">
        <title>Adaptive evolution of stress response genes in parasites aligns with host niche diversity.</title>
        <authorList>
            <person name="Hahn C."/>
            <person name="Resl P."/>
        </authorList>
    </citation>
    <scope>NUCLEOTIDE SEQUENCE [LARGE SCALE GENOMIC DNA]</scope>
    <source>
        <strain evidence="2">EGGRZ-B1_66</strain>
        <tissue evidence="2">Body</tissue>
    </source>
</reference>
<comment type="caution">
    <text evidence="2">The sequence shown here is derived from an EMBL/GenBank/DDBJ whole genome shotgun (WGS) entry which is preliminary data.</text>
</comment>
<protein>
    <submittedName>
        <fullName evidence="2">Uncharacterized protein</fullName>
    </submittedName>
</protein>
<name>A0ABD2QF90_9PLAT</name>
<dbReference type="Proteomes" id="UP001626550">
    <property type="component" value="Unassembled WGS sequence"/>
</dbReference>
<keyword evidence="1" id="KW-0812">Transmembrane</keyword>
<dbReference type="InterPro" id="IPR038050">
    <property type="entry name" value="Neuro_actylchol_rec"/>
</dbReference>
<dbReference type="InterPro" id="IPR036719">
    <property type="entry name" value="Neuro-gated_channel_TM_sf"/>
</dbReference>
<keyword evidence="1" id="KW-1133">Transmembrane helix</keyword>
<dbReference type="Gene3D" id="1.20.58.390">
    <property type="entry name" value="Neurotransmitter-gated ion-channel transmembrane domain"/>
    <property type="match status" value="1"/>
</dbReference>
<evidence type="ECO:0000256" key="1">
    <source>
        <dbReference type="SAM" id="Phobius"/>
    </source>
</evidence>